<dbReference type="NCBIfam" id="TIGR01411">
    <property type="entry name" value="tatAE"/>
    <property type="match status" value="1"/>
</dbReference>
<dbReference type="Proteomes" id="UP000014809">
    <property type="component" value="Chromosome"/>
</dbReference>
<accession>S4XJJ5</accession>
<reference evidence="11 12" key="1">
    <citation type="submission" date="2012-06" db="EMBL/GenBank/DDBJ databases">
        <title>Complete genome sequence of Corynebacterium terpenotabidum Y-11 (=DSM 44721).</title>
        <authorList>
            <person name="Ruckert C."/>
            <person name="Albersmeier A."/>
            <person name="Al-Dilaimi A."/>
            <person name="Szczepanowski R."/>
            <person name="Kalinowski J."/>
        </authorList>
    </citation>
    <scope>NUCLEOTIDE SEQUENCE [LARGE SCALE GENOMIC DNA]</scope>
    <source>
        <strain evidence="11 12">Y-11</strain>
    </source>
</reference>
<feature type="compositionally biased region" description="Low complexity" evidence="10">
    <location>
        <begin position="54"/>
        <end position="64"/>
    </location>
</feature>
<dbReference type="HAMAP" id="MF_00236">
    <property type="entry name" value="TatA_E"/>
    <property type="match status" value="1"/>
</dbReference>
<dbReference type="GO" id="GO:0043953">
    <property type="term" value="P:protein transport by the Tat complex"/>
    <property type="evidence" value="ECO:0007669"/>
    <property type="project" value="UniProtKB-UniRule"/>
</dbReference>
<keyword evidence="4 9" id="KW-0812">Transmembrane</keyword>
<proteinExistence type="inferred from homology"/>
<name>S4XJJ5_9CORY</name>
<comment type="subunit">
    <text evidence="9">The Tat system comprises two distinct complexes: a TatABC complex, containing multiple copies of TatA, TatB and TatC subunits, and a separate TatA complex, containing only TatA subunits. Substrates initially bind to the TatABC complex, which probably triggers association of the separate TatA complex to form the active translocon.</text>
</comment>
<keyword evidence="6 9" id="KW-1133">Transmembrane helix</keyword>
<dbReference type="InterPro" id="IPR006312">
    <property type="entry name" value="TatA/E"/>
</dbReference>
<evidence type="ECO:0000256" key="9">
    <source>
        <dbReference type="HAMAP-Rule" id="MF_00236"/>
    </source>
</evidence>
<dbReference type="Pfam" id="PF02416">
    <property type="entry name" value="TatA_B_E"/>
    <property type="match status" value="1"/>
</dbReference>
<keyword evidence="8 9" id="KW-0472">Membrane</keyword>
<dbReference type="InterPro" id="IPR003369">
    <property type="entry name" value="TatA/B/E"/>
</dbReference>
<comment type="subcellular location">
    <subcellularLocation>
        <location evidence="1 9">Cell membrane</location>
        <topology evidence="1 9">Single-pass membrane protein</topology>
    </subcellularLocation>
</comment>
<dbReference type="AlphaFoldDB" id="S4XJJ5"/>
<dbReference type="STRING" id="1200352.A606_05505"/>
<dbReference type="KEGG" id="cter:A606_05505"/>
<evidence type="ECO:0000256" key="6">
    <source>
        <dbReference type="ARBA" id="ARBA00022989"/>
    </source>
</evidence>
<evidence type="ECO:0000256" key="4">
    <source>
        <dbReference type="ARBA" id="ARBA00022692"/>
    </source>
</evidence>
<dbReference type="EMBL" id="CP003696">
    <property type="protein sequence ID" value="AGP30748.1"/>
    <property type="molecule type" value="Genomic_DNA"/>
</dbReference>
<feature type="compositionally biased region" description="Low complexity" evidence="10">
    <location>
        <begin position="72"/>
        <end position="87"/>
    </location>
</feature>
<dbReference type="GO" id="GO:0008320">
    <property type="term" value="F:protein transmembrane transporter activity"/>
    <property type="evidence" value="ECO:0007669"/>
    <property type="project" value="UniProtKB-UniRule"/>
</dbReference>
<keyword evidence="2 9" id="KW-0813">Transport</keyword>
<comment type="function">
    <text evidence="9">Part of the twin-arginine translocation (Tat) system that transports large folded proteins containing a characteristic twin-arginine motif in their signal peptide across membranes. TatA could form the protein-conducting channel of the Tat system.</text>
</comment>
<evidence type="ECO:0000256" key="10">
    <source>
        <dbReference type="SAM" id="MobiDB-lite"/>
    </source>
</evidence>
<protein>
    <recommendedName>
        <fullName evidence="9">Sec-independent protein translocase protein TatA</fullName>
    </recommendedName>
</protein>
<evidence type="ECO:0000256" key="8">
    <source>
        <dbReference type="ARBA" id="ARBA00023136"/>
    </source>
</evidence>
<evidence type="ECO:0000256" key="1">
    <source>
        <dbReference type="ARBA" id="ARBA00004162"/>
    </source>
</evidence>
<dbReference type="PANTHER" id="PTHR42982">
    <property type="entry name" value="SEC-INDEPENDENT PROTEIN TRANSLOCASE PROTEIN TATA"/>
    <property type="match status" value="1"/>
</dbReference>
<evidence type="ECO:0000256" key="7">
    <source>
        <dbReference type="ARBA" id="ARBA00023010"/>
    </source>
</evidence>
<gene>
    <name evidence="9" type="primary">tatA</name>
    <name evidence="11" type="ORF">A606_05505</name>
</gene>
<dbReference type="RefSeq" id="WP_020441110.1">
    <property type="nucleotide sequence ID" value="NC_021663.1"/>
</dbReference>
<evidence type="ECO:0000256" key="5">
    <source>
        <dbReference type="ARBA" id="ARBA00022927"/>
    </source>
</evidence>
<dbReference type="Gene3D" id="1.20.5.3310">
    <property type="match status" value="1"/>
</dbReference>
<dbReference type="OrthoDB" id="5245163at2"/>
<comment type="similarity">
    <text evidence="9">Belongs to the TatA/E family.</text>
</comment>
<evidence type="ECO:0000256" key="3">
    <source>
        <dbReference type="ARBA" id="ARBA00022475"/>
    </source>
</evidence>
<evidence type="ECO:0000256" key="2">
    <source>
        <dbReference type="ARBA" id="ARBA00022448"/>
    </source>
</evidence>
<organism evidence="11 12">
    <name type="scientific">Corynebacterium terpenotabidum Y-11</name>
    <dbReference type="NCBI Taxonomy" id="1200352"/>
    <lineage>
        <taxon>Bacteria</taxon>
        <taxon>Bacillati</taxon>
        <taxon>Actinomycetota</taxon>
        <taxon>Actinomycetes</taxon>
        <taxon>Mycobacteriales</taxon>
        <taxon>Corynebacteriaceae</taxon>
        <taxon>Corynebacterium</taxon>
    </lineage>
</organism>
<feature type="transmembrane region" description="Helical" evidence="9">
    <location>
        <begin position="6"/>
        <end position="26"/>
    </location>
</feature>
<keyword evidence="3 9" id="KW-1003">Cell membrane</keyword>
<dbReference type="HOGENOM" id="CLU_086034_4_3_11"/>
<dbReference type="PANTHER" id="PTHR42982:SF8">
    <property type="entry name" value="SEC-INDEPENDENT PROTEIN TRANSLOCASE PROTEIN TATA"/>
    <property type="match status" value="1"/>
</dbReference>
<keyword evidence="5 9" id="KW-0653">Protein transport</keyword>
<evidence type="ECO:0000313" key="11">
    <source>
        <dbReference type="EMBL" id="AGP30748.1"/>
    </source>
</evidence>
<evidence type="ECO:0000313" key="12">
    <source>
        <dbReference type="Proteomes" id="UP000014809"/>
    </source>
</evidence>
<dbReference type="eggNOG" id="COG1826">
    <property type="taxonomic scope" value="Bacteria"/>
</dbReference>
<dbReference type="GO" id="GO:0033281">
    <property type="term" value="C:TAT protein transport complex"/>
    <property type="evidence" value="ECO:0007669"/>
    <property type="project" value="UniProtKB-UniRule"/>
</dbReference>
<dbReference type="NCBIfam" id="NF001854">
    <property type="entry name" value="PRK00575.1"/>
    <property type="match status" value="1"/>
</dbReference>
<sequence length="95" mass="10142">MGNLGTTEILLILLVIVLLFGAAKLPKMARSLGQSMRIFKSEMKEMKNDDKPAVEAPAAPSAEAEAARRIADPTTTVTEPTTTVTDAADTRPQES</sequence>
<feature type="region of interest" description="Disordered" evidence="10">
    <location>
        <begin position="47"/>
        <end position="95"/>
    </location>
</feature>
<dbReference type="PATRIC" id="fig|1200352.3.peg.1114"/>
<keyword evidence="7 9" id="KW-0811">Translocation</keyword>
<keyword evidence="12" id="KW-1185">Reference proteome</keyword>